<comment type="caution">
    <text evidence="2">The sequence shown here is derived from an EMBL/GenBank/DDBJ whole genome shotgun (WGS) entry which is preliminary data.</text>
</comment>
<keyword evidence="3" id="KW-1185">Reference proteome</keyword>
<gene>
    <name evidence="2" type="ORF">BAE44_0004082</name>
</gene>
<feature type="region of interest" description="Disordered" evidence="1">
    <location>
        <begin position="1"/>
        <end position="62"/>
    </location>
</feature>
<feature type="compositionally biased region" description="Basic and acidic residues" evidence="1">
    <location>
        <begin position="1"/>
        <end position="16"/>
    </location>
</feature>
<name>A0A1E5WBV2_9POAL</name>
<sequence>MEVDDVRRHYEEKGYVEYEVTDDEMEEDNPPTPVPVYPAPGRRRHRPGVAKEVWNKQRGPIE</sequence>
<dbReference type="Proteomes" id="UP000095767">
    <property type="component" value="Unassembled WGS sequence"/>
</dbReference>
<accession>A0A1E5WBV2</accession>
<evidence type="ECO:0000313" key="3">
    <source>
        <dbReference type="Proteomes" id="UP000095767"/>
    </source>
</evidence>
<protein>
    <submittedName>
        <fullName evidence="2">Uncharacterized protein</fullName>
    </submittedName>
</protein>
<dbReference type="AlphaFoldDB" id="A0A1E5WBV2"/>
<evidence type="ECO:0000256" key="1">
    <source>
        <dbReference type="SAM" id="MobiDB-lite"/>
    </source>
</evidence>
<dbReference type="PANTHER" id="PTHR36138:SF13">
    <property type="entry name" value="OS04G0604500 PROTEIN"/>
    <property type="match status" value="1"/>
</dbReference>
<feature type="compositionally biased region" description="Acidic residues" evidence="1">
    <location>
        <begin position="19"/>
        <end position="29"/>
    </location>
</feature>
<feature type="compositionally biased region" description="Basic and acidic residues" evidence="1">
    <location>
        <begin position="53"/>
        <end position="62"/>
    </location>
</feature>
<reference evidence="2 3" key="1">
    <citation type="submission" date="2016-09" db="EMBL/GenBank/DDBJ databases">
        <title>The draft genome of Dichanthelium oligosanthes: A C3 panicoid grass species.</title>
        <authorList>
            <person name="Studer A.J."/>
            <person name="Schnable J.C."/>
            <person name="Brutnell T.P."/>
        </authorList>
    </citation>
    <scope>NUCLEOTIDE SEQUENCE [LARGE SCALE GENOMIC DNA]</scope>
    <source>
        <strain evidence="3">cv. Kellogg 1175</strain>
        <tissue evidence="2">Leaf</tissue>
    </source>
</reference>
<proteinExistence type="predicted"/>
<dbReference type="EMBL" id="LWDX02014002">
    <property type="protein sequence ID" value="OEL34899.1"/>
    <property type="molecule type" value="Genomic_DNA"/>
</dbReference>
<organism evidence="2 3">
    <name type="scientific">Dichanthelium oligosanthes</name>
    <dbReference type="NCBI Taxonomy" id="888268"/>
    <lineage>
        <taxon>Eukaryota</taxon>
        <taxon>Viridiplantae</taxon>
        <taxon>Streptophyta</taxon>
        <taxon>Embryophyta</taxon>
        <taxon>Tracheophyta</taxon>
        <taxon>Spermatophyta</taxon>
        <taxon>Magnoliopsida</taxon>
        <taxon>Liliopsida</taxon>
        <taxon>Poales</taxon>
        <taxon>Poaceae</taxon>
        <taxon>PACMAD clade</taxon>
        <taxon>Panicoideae</taxon>
        <taxon>Panicodae</taxon>
        <taxon>Paniceae</taxon>
        <taxon>Dichantheliinae</taxon>
        <taxon>Dichanthelium</taxon>
    </lineage>
</organism>
<evidence type="ECO:0000313" key="2">
    <source>
        <dbReference type="EMBL" id="OEL34899.1"/>
    </source>
</evidence>
<dbReference type="PANTHER" id="PTHR36138">
    <property type="entry name" value="EXPRESSED PROTEIN-RELATED"/>
    <property type="match status" value="1"/>
</dbReference>